<name>I0I2Z4_CALAS</name>
<dbReference type="InterPro" id="IPR002525">
    <property type="entry name" value="Transp_IS110-like_N"/>
</dbReference>
<accession>I0I2Z4</accession>
<dbReference type="PATRIC" id="fig|926550.5.peg.1787"/>
<dbReference type="Proteomes" id="UP000007880">
    <property type="component" value="Chromosome"/>
</dbReference>
<dbReference type="OrthoDB" id="166413at2"/>
<sequence>MAQPPAHPTARMTRMEVLHPHYASLDIHKKTVVACALTTEPNGRLRRQIRTFGTMTAELLALGDRLQTLGVRTVVMESTSEFWKPVYDLLEGRFELLVVNA</sequence>
<dbReference type="HOGENOM" id="CLU_036902_18_3_0"/>
<evidence type="ECO:0000259" key="1">
    <source>
        <dbReference type="Pfam" id="PF01548"/>
    </source>
</evidence>
<dbReference type="EMBL" id="AP012337">
    <property type="protein sequence ID" value="BAL99631.1"/>
    <property type="molecule type" value="Genomic_DNA"/>
</dbReference>
<dbReference type="eggNOG" id="COG3547">
    <property type="taxonomic scope" value="Bacteria"/>
</dbReference>
<gene>
    <name evidence="2" type="ordered locus">CLDAP_15920</name>
</gene>
<protein>
    <submittedName>
        <fullName evidence="2">Putative transposase</fullName>
    </submittedName>
</protein>
<dbReference type="KEGG" id="cap:CLDAP_15920"/>
<dbReference type="STRING" id="926550.CLDAP_15920"/>
<organism evidence="2 3">
    <name type="scientific">Caldilinea aerophila (strain DSM 14535 / JCM 11387 / NBRC 104270 / STL-6-O1)</name>
    <dbReference type="NCBI Taxonomy" id="926550"/>
    <lineage>
        <taxon>Bacteria</taxon>
        <taxon>Bacillati</taxon>
        <taxon>Chloroflexota</taxon>
        <taxon>Caldilineae</taxon>
        <taxon>Caldilineales</taxon>
        <taxon>Caldilineaceae</taxon>
        <taxon>Caldilinea</taxon>
    </lineage>
</organism>
<evidence type="ECO:0000313" key="3">
    <source>
        <dbReference type="Proteomes" id="UP000007880"/>
    </source>
</evidence>
<proteinExistence type="predicted"/>
<dbReference type="Pfam" id="PF01548">
    <property type="entry name" value="DEDD_Tnp_IS110"/>
    <property type="match status" value="1"/>
</dbReference>
<dbReference type="AlphaFoldDB" id="I0I2Z4"/>
<evidence type="ECO:0000313" key="2">
    <source>
        <dbReference type="EMBL" id="BAL99631.1"/>
    </source>
</evidence>
<keyword evidence="3" id="KW-1185">Reference proteome</keyword>
<reference evidence="2 3" key="1">
    <citation type="submission" date="2012-02" db="EMBL/GenBank/DDBJ databases">
        <title>Complete genome sequence of Caldilinea aerophila DSM 14535 (= NBRC 102666).</title>
        <authorList>
            <person name="Oguchi A."/>
            <person name="Hosoyama A."/>
            <person name="Sekine M."/>
            <person name="Fukai R."/>
            <person name="Kato Y."/>
            <person name="Nakamura S."/>
            <person name="Hanada S."/>
            <person name="Yamazaki S."/>
            <person name="Fujita N."/>
        </authorList>
    </citation>
    <scope>NUCLEOTIDE SEQUENCE [LARGE SCALE GENOMIC DNA]</scope>
    <source>
        <strain evidence="3">DSM 14535 / JCM 11387 / NBRC 104270 / STL-6-O1</strain>
    </source>
</reference>
<feature type="domain" description="Transposase IS110-like N-terminal" evidence="1">
    <location>
        <begin position="25"/>
        <end position="100"/>
    </location>
</feature>